<accession>A0A7F8RL18</accession>
<proteinExistence type="predicted"/>
<dbReference type="KEGG" id="lww:115943975"/>
<name>A0A7F8RL18_LEPWE</name>
<dbReference type="GeneID" id="115943975"/>
<evidence type="ECO:0000313" key="2">
    <source>
        <dbReference type="RefSeq" id="XP_030893911.1"/>
    </source>
</evidence>
<dbReference type="AlphaFoldDB" id="A0A7F8RL18"/>
<reference evidence="2" key="1">
    <citation type="submission" date="2025-08" db="UniProtKB">
        <authorList>
            <consortium name="RefSeq"/>
        </authorList>
    </citation>
    <scope>IDENTIFICATION</scope>
    <source>
        <tissue evidence="2">Liver</tissue>
    </source>
</reference>
<keyword evidence="1" id="KW-1185">Reference proteome</keyword>
<evidence type="ECO:0000313" key="1">
    <source>
        <dbReference type="Proteomes" id="UP000245341"/>
    </source>
</evidence>
<sequence length="255" mass="27194">MVELVERVSGCDPQRSSWTGWGRGGAAATPLPLSYGKGDGERVPETALLALSLPVPGEILRGGLCKSGGSELGGVPQNWCRGGAEQPFSKPKKPLLGEADTMGRHPGRRADPFGHLSSSDPVPSIYMCTGRSARTELGLPCSPPKPSPGHTPCLVAAPAHCRLKICLQLPHRAEQSFSKPKEPLLGEADTMGRHPGRRADPFGLPPHYSALSSPVCEKGLDVCSALQLWQPEFGLLNRDALKRREDLQEYSLPGG</sequence>
<gene>
    <name evidence="2" type="primary">LOC115943975</name>
</gene>
<dbReference type="RefSeq" id="XP_030893911.1">
    <property type="nucleotide sequence ID" value="XM_031038051.1"/>
</dbReference>
<organism evidence="1 2">
    <name type="scientific">Leptonychotes weddellii</name>
    <name type="common">Weddell seal</name>
    <name type="synonym">Otaria weddellii</name>
    <dbReference type="NCBI Taxonomy" id="9713"/>
    <lineage>
        <taxon>Eukaryota</taxon>
        <taxon>Metazoa</taxon>
        <taxon>Chordata</taxon>
        <taxon>Craniata</taxon>
        <taxon>Vertebrata</taxon>
        <taxon>Euteleostomi</taxon>
        <taxon>Mammalia</taxon>
        <taxon>Eutheria</taxon>
        <taxon>Laurasiatheria</taxon>
        <taxon>Carnivora</taxon>
        <taxon>Caniformia</taxon>
        <taxon>Pinnipedia</taxon>
        <taxon>Phocidae</taxon>
        <taxon>Monachinae</taxon>
        <taxon>Lobodontini</taxon>
        <taxon>Leptonychotes</taxon>
    </lineage>
</organism>
<protein>
    <submittedName>
        <fullName evidence="2">Uncharacterized protein LOC115943975</fullName>
    </submittedName>
</protein>
<dbReference type="Proteomes" id="UP000245341">
    <property type="component" value="Unplaced"/>
</dbReference>